<evidence type="ECO:0000256" key="1">
    <source>
        <dbReference type="ARBA" id="ARBA00023015"/>
    </source>
</evidence>
<keyword evidence="1" id="KW-0805">Transcription regulation</keyword>
<dbReference type="InterPro" id="IPR044416">
    <property type="entry name" value="PRDM6_PR-SET"/>
</dbReference>
<keyword evidence="3" id="KW-0862">Zinc</keyword>
<dbReference type="Gene3D" id="3.30.160.60">
    <property type="entry name" value="Classic Zinc Finger"/>
    <property type="match status" value="3"/>
</dbReference>
<dbReference type="Proteomes" id="UP001205998">
    <property type="component" value="Unassembled WGS sequence"/>
</dbReference>
<dbReference type="GO" id="GO:0010468">
    <property type="term" value="P:regulation of gene expression"/>
    <property type="evidence" value="ECO:0007669"/>
    <property type="project" value="TreeGrafter"/>
</dbReference>
<dbReference type="SMART" id="SM00317">
    <property type="entry name" value="SET"/>
    <property type="match status" value="1"/>
</dbReference>
<dbReference type="InterPro" id="IPR046341">
    <property type="entry name" value="SET_dom_sf"/>
</dbReference>
<dbReference type="SMART" id="SM00355">
    <property type="entry name" value="ZnF_C2H2"/>
    <property type="match status" value="4"/>
</dbReference>
<dbReference type="Gene3D" id="2.170.270.10">
    <property type="entry name" value="SET domain"/>
    <property type="match status" value="1"/>
</dbReference>
<evidence type="ECO:0000259" key="5">
    <source>
        <dbReference type="PROSITE" id="PS50157"/>
    </source>
</evidence>
<feature type="domain" description="SET" evidence="6">
    <location>
        <begin position="295"/>
        <end position="414"/>
    </location>
</feature>
<evidence type="ECO:0000313" key="7">
    <source>
        <dbReference type="EMBL" id="KAI5614061.1"/>
    </source>
</evidence>
<dbReference type="Pfam" id="PF00096">
    <property type="entry name" value="zf-C2H2"/>
    <property type="match status" value="3"/>
</dbReference>
<proteinExistence type="predicted"/>
<dbReference type="PANTHER" id="PTHR16515">
    <property type="entry name" value="PR DOMAIN ZINC FINGER PROTEIN"/>
    <property type="match status" value="1"/>
</dbReference>
<dbReference type="PROSITE" id="PS00028">
    <property type="entry name" value="ZINC_FINGER_C2H2_1"/>
    <property type="match status" value="2"/>
</dbReference>
<dbReference type="InterPro" id="IPR036236">
    <property type="entry name" value="Znf_C2H2_sf"/>
</dbReference>
<dbReference type="GO" id="GO:0005634">
    <property type="term" value="C:nucleus"/>
    <property type="evidence" value="ECO:0007669"/>
    <property type="project" value="TreeGrafter"/>
</dbReference>
<evidence type="ECO:0000256" key="2">
    <source>
        <dbReference type="ARBA" id="ARBA00023163"/>
    </source>
</evidence>
<comment type="caution">
    <text evidence="7">The sequence shown here is derived from an EMBL/GenBank/DDBJ whole genome shotgun (WGS) entry which is preliminary data.</text>
</comment>
<feature type="domain" description="C2H2-type" evidence="5">
    <location>
        <begin position="579"/>
        <end position="606"/>
    </location>
</feature>
<sequence length="678" mass="74954">MAGRLGQSISKSCSSCGLFPICSGEPATGSWIQRPRITDAGSEGWPVWTVWSNRRATVSQIAEEGNVVNALQLQMEMLKPGDQSGSAFLKVDPTYLQHWQQLFPQTQLKSCAIPQIPVPDRAPGAVESLRQRPSFISSSNSSSSSSAPAALTPSSSSSCAPAVSALAGLTQLSAPQLALFGHTLCTEVAPAEHSGASQPKELCLQSNFNVKASRLKLTSEELDYYLYGQQRMEIIPLNNHTSDLNNRCDMCADNRNGECPMHGPLHSLRRLVGTSSASTAVPPPEVPEWLRDLPREVCLCTSTVPGLGYGICAAQRIPQGTWIGPFQGISLLLDKVQSGAVRNTRHLWEIYDQEGTLQHFIDGNDPSKSSWMRYIRCARHCGEQNMTVVQYRSCIFYRACMDIPRGTELLVWYNDSYTSFFGIPLQCIAQDENLNVPSTVIEAMSRQESLQPFGKTSKSSSPAILQRSLVFPHSPCSRSFSLLDKVGNMESGFNQLNTKNQRVLASPTSTSQLNSEFSDWHLWKCGQCFKTFTQRILLQMHVCTQNPDRPYQCGHCSQSFAQPSELRNHVVTHSSDRPFKCGYCGRAFAGATTLNNHIRTHTGEKPFKLLTGPHVERRLSLRSSSASRPLGVGSNYTFLAQCERCERSFTQATQLSRHQRMPNECKPISESSESIEVD</sequence>
<dbReference type="FunFam" id="3.30.160.60:FF:000868">
    <property type="entry name" value="putative histone-lysine N-methyltransferase PRDM6"/>
    <property type="match status" value="1"/>
</dbReference>
<dbReference type="InterPro" id="IPR001214">
    <property type="entry name" value="SET_dom"/>
</dbReference>
<evidence type="ECO:0000259" key="6">
    <source>
        <dbReference type="PROSITE" id="PS50280"/>
    </source>
</evidence>
<dbReference type="PANTHER" id="PTHR16515:SF22">
    <property type="entry name" value="HISTONE-LYSINE N-METHYLTRANSFERASE PRDM6-RELATED"/>
    <property type="match status" value="1"/>
</dbReference>
<dbReference type="SUPFAM" id="SSF82199">
    <property type="entry name" value="SET domain"/>
    <property type="match status" value="1"/>
</dbReference>
<dbReference type="PROSITE" id="PS50280">
    <property type="entry name" value="SET"/>
    <property type="match status" value="1"/>
</dbReference>
<dbReference type="CDD" id="cd19191">
    <property type="entry name" value="PR-SET_PRDM6"/>
    <property type="match status" value="1"/>
</dbReference>
<dbReference type="GO" id="GO:0008270">
    <property type="term" value="F:zinc ion binding"/>
    <property type="evidence" value="ECO:0007669"/>
    <property type="project" value="UniProtKB-KW"/>
</dbReference>
<dbReference type="SUPFAM" id="SSF57667">
    <property type="entry name" value="beta-beta-alpha zinc fingers"/>
    <property type="match status" value="2"/>
</dbReference>
<accession>A0AAD5ACZ7</accession>
<dbReference type="InterPro" id="IPR013087">
    <property type="entry name" value="Znf_C2H2_type"/>
</dbReference>
<keyword evidence="8" id="KW-1185">Reference proteome</keyword>
<dbReference type="FunFam" id="3.30.160.60:FF:000778">
    <property type="entry name" value="PR/SET domain 6"/>
    <property type="match status" value="1"/>
</dbReference>
<feature type="region of interest" description="Disordered" evidence="4">
    <location>
        <begin position="656"/>
        <end position="678"/>
    </location>
</feature>
<dbReference type="InterPro" id="IPR050331">
    <property type="entry name" value="Zinc_finger"/>
</dbReference>
<feature type="domain" description="C2H2-type" evidence="5">
    <location>
        <begin position="640"/>
        <end position="667"/>
    </location>
</feature>
<dbReference type="FunFam" id="2.170.270.10:FF:000023">
    <property type="entry name" value="putative histone-lysine N-methyltransferase PRDM6"/>
    <property type="match status" value="1"/>
</dbReference>
<feature type="domain" description="C2H2-type" evidence="5">
    <location>
        <begin position="523"/>
        <end position="550"/>
    </location>
</feature>
<evidence type="ECO:0000256" key="4">
    <source>
        <dbReference type="SAM" id="MobiDB-lite"/>
    </source>
</evidence>
<name>A0AAD5ACZ7_SILAS</name>
<keyword evidence="3" id="KW-0479">Metal-binding</keyword>
<evidence type="ECO:0000256" key="3">
    <source>
        <dbReference type="PROSITE-ProRule" id="PRU00042"/>
    </source>
</evidence>
<reference evidence="7" key="1">
    <citation type="submission" date="2018-07" db="EMBL/GenBank/DDBJ databases">
        <title>Comparative genomics of catfishes provides insights into carnivory and benthic adaptation.</title>
        <authorList>
            <person name="Zhang Y."/>
            <person name="Wang D."/>
            <person name="Peng Z."/>
            <person name="Zheng S."/>
            <person name="Shao F."/>
            <person name="Tao W."/>
        </authorList>
    </citation>
    <scope>NUCLEOTIDE SEQUENCE</scope>
    <source>
        <strain evidence="7">Chongqing</strain>
    </source>
</reference>
<dbReference type="AlphaFoldDB" id="A0AAD5ACZ7"/>
<protein>
    <submittedName>
        <fullName evidence="7">Histone-lysine N-methyltransferase PRDM6</fullName>
    </submittedName>
</protein>
<feature type="domain" description="C2H2-type" evidence="5">
    <location>
        <begin position="551"/>
        <end position="578"/>
    </location>
</feature>
<evidence type="ECO:0000313" key="8">
    <source>
        <dbReference type="Proteomes" id="UP001205998"/>
    </source>
</evidence>
<gene>
    <name evidence="7" type="ORF">C0J50_3782</name>
</gene>
<dbReference type="EMBL" id="MU559653">
    <property type="protein sequence ID" value="KAI5614061.1"/>
    <property type="molecule type" value="Genomic_DNA"/>
</dbReference>
<dbReference type="GO" id="GO:0042054">
    <property type="term" value="F:histone methyltransferase activity"/>
    <property type="evidence" value="ECO:0007669"/>
    <property type="project" value="InterPro"/>
</dbReference>
<organism evidence="7 8">
    <name type="scientific">Silurus asotus</name>
    <name type="common">Amur catfish</name>
    <name type="synonym">Parasilurus asotus</name>
    <dbReference type="NCBI Taxonomy" id="30991"/>
    <lineage>
        <taxon>Eukaryota</taxon>
        <taxon>Metazoa</taxon>
        <taxon>Chordata</taxon>
        <taxon>Craniata</taxon>
        <taxon>Vertebrata</taxon>
        <taxon>Euteleostomi</taxon>
        <taxon>Actinopterygii</taxon>
        <taxon>Neopterygii</taxon>
        <taxon>Teleostei</taxon>
        <taxon>Ostariophysi</taxon>
        <taxon>Siluriformes</taxon>
        <taxon>Siluridae</taxon>
        <taxon>Silurus</taxon>
    </lineage>
</organism>
<dbReference type="PROSITE" id="PS50157">
    <property type="entry name" value="ZINC_FINGER_C2H2_2"/>
    <property type="match status" value="4"/>
</dbReference>
<dbReference type="Pfam" id="PF21549">
    <property type="entry name" value="PRDM2_PR"/>
    <property type="match status" value="1"/>
</dbReference>
<keyword evidence="3" id="KW-0863">Zinc-finger</keyword>
<keyword evidence="2" id="KW-0804">Transcription</keyword>